<feature type="signal peptide" evidence="1">
    <location>
        <begin position="1"/>
        <end position="17"/>
    </location>
</feature>
<dbReference type="STRING" id="29529.SAMN04488122_2370"/>
<dbReference type="RefSeq" id="WP_089894884.1">
    <property type="nucleotide sequence ID" value="NZ_FOJG01000001.1"/>
</dbReference>
<gene>
    <name evidence="2" type="ORF">SAMN04488122_2370</name>
</gene>
<proteinExistence type="predicted"/>
<sequence>MKIIVCALLLFLYPFHSTPPIGNPRYDFADSLIARSGNVYGYLDKRMETLCISGYPEECGIYQDSIYGLRKREMINSAAYEVEDARQYILRKADKYRVILINESHSSPEHRLFTKSLLPALYKKGYQVFMAEGIWPGNQLDKHHYPVSTDGAYLNEPNYGQLIRYAFKTGYQVKSYEYESKPGWDDSIKLDQYGSIKYLSYDPPDSMTVMVKPDGEREFYFTLSREKGQAANIYKVMQANPRSKFIIHVGHGHLYKDGTMMASHLMALLGNEAILCIDQSFFYRDKVIDSQTKAVVDPGGPFVLKNRKNGLYCYAHYSVDAMMFNTTPKDSLYRPGYLFKDVEPRIVYPIPASELESSPCVFTAYYTAELKAQQERAIAVDVICVKDRQQAPPLLLYKGDYTIVKKNRQGVYSTFSTTIR</sequence>
<name>A0A1I0R772_9BACT</name>
<protein>
    <submittedName>
        <fullName evidence="2">Uncharacterized protein</fullName>
    </submittedName>
</protein>
<dbReference type="EMBL" id="FOJG01000001">
    <property type="protein sequence ID" value="SEW36283.1"/>
    <property type="molecule type" value="Genomic_DNA"/>
</dbReference>
<dbReference type="OrthoDB" id="277629at2"/>
<feature type="chain" id="PRO_5011560299" evidence="1">
    <location>
        <begin position="18"/>
        <end position="420"/>
    </location>
</feature>
<reference evidence="3" key="1">
    <citation type="submission" date="2016-10" db="EMBL/GenBank/DDBJ databases">
        <authorList>
            <person name="Varghese N."/>
            <person name="Submissions S."/>
        </authorList>
    </citation>
    <scope>NUCLEOTIDE SEQUENCE [LARGE SCALE GENOMIC DNA]</scope>
    <source>
        <strain evidence="3">DSM 3695</strain>
    </source>
</reference>
<evidence type="ECO:0000313" key="2">
    <source>
        <dbReference type="EMBL" id="SEW36283.1"/>
    </source>
</evidence>
<evidence type="ECO:0000313" key="3">
    <source>
        <dbReference type="Proteomes" id="UP000199310"/>
    </source>
</evidence>
<keyword evidence="1" id="KW-0732">Signal</keyword>
<organism evidence="2 3">
    <name type="scientific">Chitinophaga arvensicola</name>
    <dbReference type="NCBI Taxonomy" id="29529"/>
    <lineage>
        <taxon>Bacteria</taxon>
        <taxon>Pseudomonadati</taxon>
        <taxon>Bacteroidota</taxon>
        <taxon>Chitinophagia</taxon>
        <taxon>Chitinophagales</taxon>
        <taxon>Chitinophagaceae</taxon>
        <taxon>Chitinophaga</taxon>
    </lineage>
</organism>
<dbReference type="Proteomes" id="UP000199310">
    <property type="component" value="Unassembled WGS sequence"/>
</dbReference>
<keyword evidence="3" id="KW-1185">Reference proteome</keyword>
<dbReference type="AlphaFoldDB" id="A0A1I0R772"/>
<evidence type="ECO:0000256" key="1">
    <source>
        <dbReference type="SAM" id="SignalP"/>
    </source>
</evidence>
<accession>A0A1I0R772</accession>